<dbReference type="STRING" id="33097.A0A150GXV7"/>
<feature type="transmembrane region" description="Helical" evidence="1">
    <location>
        <begin position="162"/>
        <end position="187"/>
    </location>
</feature>
<evidence type="ECO:0000256" key="1">
    <source>
        <dbReference type="SAM" id="Phobius"/>
    </source>
</evidence>
<dbReference type="PANTHER" id="PTHR37185:SF3">
    <property type="entry name" value="MEMBRANE PROTEIN"/>
    <property type="match status" value="1"/>
</dbReference>
<keyword evidence="1" id="KW-0812">Transmembrane</keyword>
<proteinExistence type="predicted"/>
<dbReference type="Proteomes" id="UP000075714">
    <property type="component" value="Unassembled WGS sequence"/>
</dbReference>
<dbReference type="PANTHER" id="PTHR37185">
    <property type="entry name" value="MEMBRANE PROTEIN"/>
    <property type="match status" value="1"/>
</dbReference>
<protein>
    <recommendedName>
        <fullName evidence="4">DUF2232 domain-containing protein</fullName>
    </recommendedName>
</protein>
<gene>
    <name evidence="2" type="ORF">GPECTOR_4g816</name>
</gene>
<dbReference type="AlphaFoldDB" id="A0A150GXV7"/>
<comment type="caution">
    <text evidence="2">The sequence shown here is derived from an EMBL/GenBank/DDBJ whole genome shotgun (WGS) entry which is preliminary data.</text>
</comment>
<evidence type="ECO:0000313" key="3">
    <source>
        <dbReference type="Proteomes" id="UP000075714"/>
    </source>
</evidence>
<organism evidence="2 3">
    <name type="scientific">Gonium pectorale</name>
    <name type="common">Green alga</name>
    <dbReference type="NCBI Taxonomy" id="33097"/>
    <lineage>
        <taxon>Eukaryota</taxon>
        <taxon>Viridiplantae</taxon>
        <taxon>Chlorophyta</taxon>
        <taxon>core chlorophytes</taxon>
        <taxon>Chlorophyceae</taxon>
        <taxon>CS clade</taxon>
        <taxon>Chlamydomonadales</taxon>
        <taxon>Volvocaceae</taxon>
        <taxon>Gonium</taxon>
    </lineage>
</organism>
<dbReference type="EMBL" id="LSYV01000005">
    <property type="protein sequence ID" value="KXZ54746.1"/>
    <property type="molecule type" value="Genomic_DNA"/>
</dbReference>
<dbReference type="Pfam" id="PF09991">
    <property type="entry name" value="DUF2232"/>
    <property type="match status" value="1"/>
</dbReference>
<reference evidence="3" key="1">
    <citation type="journal article" date="2016" name="Nat. Commun.">
        <title>The Gonium pectorale genome demonstrates co-option of cell cycle regulation during the evolution of multicellularity.</title>
        <authorList>
            <person name="Hanschen E.R."/>
            <person name="Marriage T.N."/>
            <person name="Ferris P.J."/>
            <person name="Hamaji T."/>
            <person name="Toyoda A."/>
            <person name="Fujiyama A."/>
            <person name="Neme R."/>
            <person name="Noguchi H."/>
            <person name="Minakuchi Y."/>
            <person name="Suzuki M."/>
            <person name="Kawai-Toyooka H."/>
            <person name="Smith D.R."/>
            <person name="Sparks H."/>
            <person name="Anderson J."/>
            <person name="Bakaric R."/>
            <person name="Luria V."/>
            <person name="Karger A."/>
            <person name="Kirschner M.W."/>
            <person name="Durand P.M."/>
            <person name="Michod R.E."/>
            <person name="Nozaki H."/>
            <person name="Olson B.J."/>
        </authorList>
    </citation>
    <scope>NUCLEOTIDE SEQUENCE [LARGE SCALE GENOMIC DNA]</scope>
    <source>
        <strain evidence="3">NIES-2863</strain>
    </source>
</reference>
<evidence type="ECO:0000313" key="2">
    <source>
        <dbReference type="EMBL" id="KXZ54746.1"/>
    </source>
</evidence>
<keyword evidence="3" id="KW-1185">Reference proteome</keyword>
<keyword evidence="1" id="KW-1133">Transmembrane helix</keyword>
<dbReference type="OrthoDB" id="2019412at2759"/>
<evidence type="ECO:0008006" key="4">
    <source>
        <dbReference type="Google" id="ProtNLM"/>
    </source>
</evidence>
<accession>A0A150GXV7</accession>
<dbReference type="InterPro" id="IPR018710">
    <property type="entry name" value="DUF2232"/>
</dbReference>
<sequence length="230" mass="24528">MLLEFCCCPPVPTLVETAMLSAVSGLAYLLSTILKLENSLGYFLPLPVVLAALRSGPGAGWRTMMATCFLLVVLLGPLRAMSYLLIHGLLAATLGSLWAAKAPFWLGVAAGALVRMAGQLGYLVMSSVTMNENMFALLLSNVYNMLDNLAATLNMSGAPSPLAVSCCVFSLLLVNGLTYTFLLHVVYRLVLGAMGYSLGPLPKMVASYLEAGVVRRAEYEAEQQRGGRQA</sequence>
<name>A0A150GXV7_GONPE</name>
<keyword evidence="1" id="KW-0472">Membrane</keyword>